<evidence type="ECO:0000256" key="1">
    <source>
        <dbReference type="ARBA" id="ARBA00023254"/>
    </source>
</evidence>
<evidence type="ECO:0000313" key="3">
    <source>
        <dbReference type="Proteomes" id="UP001303222"/>
    </source>
</evidence>
<name>A0AAN6NNH0_9PEZI</name>
<keyword evidence="3" id="KW-1185">Reference proteome</keyword>
<dbReference type="PANTHER" id="PTHR40375:SF2">
    <property type="entry name" value="SPORULATION-SPECIFIC PROTEIN 22"/>
    <property type="match status" value="1"/>
</dbReference>
<accession>A0AAN6NNH0</accession>
<evidence type="ECO:0000313" key="2">
    <source>
        <dbReference type="EMBL" id="KAK3949072.1"/>
    </source>
</evidence>
<dbReference type="AlphaFoldDB" id="A0AAN6NNH0"/>
<dbReference type="Proteomes" id="UP001303222">
    <property type="component" value="Unassembled WGS sequence"/>
</dbReference>
<dbReference type="GO" id="GO:0051321">
    <property type="term" value="P:meiotic cell cycle"/>
    <property type="evidence" value="ECO:0007669"/>
    <property type="project" value="UniProtKB-KW"/>
</dbReference>
<protein>
    <submittedName>
        <fullName evidence="2">Meiosis protein SPO22/ZIP4 like-domain-containing protein</fullName>
    </submittedName>
</protein>
<dbReference type="InterPro" id="IPR013940">
    <property type="entry name" value="Spo22/ZIP4/TEX11"/>
</dbReference>
<organism evidence="2 3">
    <name type="scientific">Pseudoneurospora amorphoporcata</name>
    <dbReference type="NCBI Taxonomy" id="241081"/>
    <lineage>
        <taxon>Eukaryota</taxon>
        <taxon>Fungi</taxon>
        <taxon>Dikarya</taxon>
        <taxon>Ascomycota</taxon>
        <taxon>Pezizomycotina</taxon>
        <taxon>Sordariomycetes</taxon>
        <taxon>Sordariomycetidae</taxon>
        <taxon>Sordariales</taxon>
        <taxon>Sordariaceae</taxon>
        <taxon>Pseudoneurospora</taxon>
    </lineage>
</organism>
<comment type="caution">
    <text evidence="2">The sequence shown here is derived from an EMBL/GenBank/DDBJ whole genome shotgun (WGS) entry which is preliminary data.</text>
</comment>
<dbReference type="PANTHER" id="PTHR40375">
    <property type="entry name" value="SPORULATION-SPECIFIC PROTEIN 22"/>
    <property type="match status" value="1"/>
</dbReference>
<gene>
    <name evidence="2" type="ORF">QBC32DRAFT_379599</name>
</gene>
<keyword evidence="1" id="KW-0469">Meiosis</keyword>
<reference evidence="2" key="2">
    <citation type="submission" date="2023-06" db="EMBL/GenBank/DDBJ databases">
        <authorList>
            <consortium name="Lawrence Berkeley National Laboratory"/>
            <person name="Mondo S.J."/>
            <person name="Hensen N."/>
            <person name="Bonometti L."/>
            <person name="Westerberg I."/>
            <person name="Brannstrom I.O."/>
            <person name="Guillou S."/>
            <person name="Cros-Aarteil S."/>
            <person name="Calhoun S."/>
            <person name="Haridas S."/>
            <person name="Kuo A."/>
            <person name="Pangilinan J."/>
            <person name="Riley R."/>
            <person name="Labutti K."/>
            <person name="Andreopoulos B."/>
            <person name="Lipzen A."/>
            <person name="Chen C."/>
            <person name="Yanf M."/>
            <person name="Daum C."/>
            <person name="Ng V."/>
            <person name="Clum A."/>
            <person name="Steindorff A."/>
            <person name="Ohm R."/>
            <person name="Martin F."/>
            <person name="Silar P."/>
            <person name="Natvig D."/>
            <person name="Lalanne C."/>
            <person name="Gautier V."/>
            <person name="Ament-Velasquez S.L."/>
            <person name="Kruys A."/>
            <person name="Hutchinson M.I."/>
            <person name="Powell A.J."/>
            <person name="Barry K."/>
            <person name="Miller A.N."/>
            <person name="Grigoriev I.V."/>
            <person name="Debuchy R."/>
            <person name="Gladieux P."/>
            <person name="Thoren M.H."/>
            <person name="Johannesson H."/>
        </authorList>
    </citation>
    <scope>NUCLEOTIDE SEQUENCE</scope>
    <source>
        <strain evidence="2">CBS 626.80</strain>
    </source>
</reference>
<sequence>MLAVLRAAFSVLSRNMPIPTGTKDVSQPANKTDKRVEAALDFVRDLYKILSSDPSDAPATDQLVDQINQHVKKLHSYTHKPVAGVPRDPEVDQQGTRLWNICARLRRDCEPTNGRLKRLYLHGRVLAFYLLVVANPSRTPKAQDLVYVVKLALKTARDCVESSEFELATGVLQKATDYKGCLQDLASALPKEEVDEYNCLEVEYFITRTALSWADNHIDVAEHMYTKSQRLRQYLTPDYAERLADVLYEIGKSLASRSDFDLATKWLQRANEVINTPNLEHLSREGLELRLAILQALVSALLATGTSTDLDKATKLVDYIESEVGNRPVVSLLKLEVLRKTPAEIFDDDAYSDVLRRLIKHFNSSDAGFKLVIHHIRKLHDKSPGAACAVLDDFILSVRGVDDNSWMEKAVITRIWMAANQRDTNETIQTVRGVLLNLTRPLSAEAAVAAQALIWKKLESNYRQKQYDIAENWCRLALHHIFQNCGPGNMAKLERKLLLCALARNELEAAISVVHNLSKQSWREPMTAYLAFKVAIRCEDHILAEQCIHTIGQAPDHVDFLGACIAESHKKGDIFCAIAALKKLQESYEYKDPNPIHLPALFRCLIRLLNILAENPDDRKEDFINDLCRQFDIVVFALERQANDPKTHKLFTIDELEWFSRNAYNLALKHTTTWDLRCVVRLLTACVNIIGHFPSDVGSQVEVTLKALFSRFIIASALISFARTQDNVKEQLEDYQLMRKHVLAFDSQVPEYLPRLDEQSRADMVRKHATLLTFDFEAAVALGQWDDLGGIVQRAVPCKSAVAYQAMADSLLRAQVPGQVLYSTMRKIVNEIWDLESFDAVKLAKYTRCLFQATLPLDDTLAMKLLQEACGKARELHASDARWPEEELEWMAATAFNHAIDLYGAYERDRAKEWGSTALNLAHYCTDGGFERMLQDKFMRLSFEDDGRNRER</sequence>
<dbReference type="EMBL" id="MU859230">
    <property type="protein sequence ID" value="KAK3949072.1"/>
    <property type="molecule type" value="Genomic_DNA"/>
</dbReference>
<dbReference type="Pfam" id="PF08631">
    <property type="entry name" value="SPO22"/>
    <property type="match status" value="1"/>
</dbReference>
<proteinExistence type="predicted"/>
<dbReference type="GO" id="GO:0090173">
    <property type="term" value="P:regulation of synaptonemal complex assembly"/>
    <property type="evidence" value="ECO:0007669"/>
    <property type="project" value="InterPro"/>
</dbReference>
<dbReference type="InterPro" id="IPR039057">
    <property type="entry name" value="Spo22/ZIP4"/>
</dbReference>
<reference evidence="2" key="1">
    <citation type="journal article" date="2023" name="Mol. Phylogenet. Evol.">
        <title>Genome-scale phylogeny and comparative genomics of the fungal order Sordariales.</title>
        <authorList>
            <person name="Hensen N."/>
            <person name="Bonometti L."/>
            <person name="Westerberg I."/>
            <person name="Brannstrom I.O."/>
            <person name="Guillou S."/>
            <person name="Cros-Aarteil S."/>
            <person name="Calhoun S."/>
            <person name="Haridas S."/>
            <person name="Kuo A."/>
            <person name="Mondo S."/>
            <person name="Pangilinan J."/>
            <person name="Riley R."/>
            <person name="LaButti K."/>
            <person name="Andreopoulos B."/>
            <person name="Lipzen A."/>
            <person name="Chen C."/>
            <person name="Yan M."/>
            <person name="Daum C."/>
            <person name="Ng V."/>
            <person name="Clum A."/>
            <person name="Steindorff A."/>
            <person name="Ohm R.A."/>
            <person name="Martin F."/>
            <person name="Silar P."/>
            <person name="Natvig D.O."/>
            <person name="Lalanne C."/>
            <person name="Gautier V."/>
            <person name="Ament-Velasquez S.L."/>
            <person name="Kruys A."/>
            <person name="Hutchinson M.I."/>
            <person name="Powell A.J."/>
            <person name="Barry K."/>
            <person name="Miller A.N."/>
            <person name="Grigoriev I.V."/>
            <person name="Debuchy R."/>
            <person name="Gladieux P."/>
            <person name="Hiltunen Thoren M."/>
            <person name="Johannesson H."/>
        </authorList>
    </citation>
    <scope>NUCLEOTIDE SEQUENCE</scope>
    <source>
        <strain evidence="2">CBS 626.80</strain>
    </source>
</reference>